<protein>
    <submittedName>
        <fullName evidence="1">Uncharacterized protein</fullName>
    </submittedName>
</protein>
<comment type="caution">
    <text evidence="1">The sequence shown here is derived from an EMBL/GenBank/DDBJ whole genome shotgun (WGS) entry which is preliminary data.</text>
</comment>
<gene>
    <name evidence="1" type="ORF">CTRU02_214610</name>
</gene>
<evidence type="ECO:0000313" key="2">
    <source>
        <dbReference type="Proteomes" id="UP000805649"/>
    </source>
</evidence>
<organism evidence="1 2">
    <name type="scientific">Colletotrichum truncatum</name>
    <name type="common">Anthracnose fungus</name>
    <name type="synonym">Colletotrichum capsici</name>
    <dbReference type="NCBI Taxonomy" id="5467"/>
    <lineage>
        <taxon>Eukaryota</taxon>
        <taxon>Fungi</taxon>
        <taxon>Dikarya</taxon>
        <taxon>Ascomycota</taxon>
        <taxon>Pezizomycotina</taxon>
        <taxon>Sordariomycetes</taxon>
        <taxon>Hypocreomycetidae</taxon>
        <taxon>Glomerellales</taxon>
        <taxon>Glomerellaceae</taxon>
        <taxon>Colletotrichum</taxon>
        <taxon>Colletotrichum truncatum species complex</taxon>
    </lineage>
</organism>
<evidence type="ECO:0000313" key="1">
    <source>
        <dbReference type="EMBL" id="KAL0930535.1"/>
    </source>
</evidence>
<dbReference type="Proteomes" id="UP000805649">
    <property type="component" value="Unassembled WGS sequence"/>
</dbReference>
<keyword evidence="2" id="KW-1185">Reference proteome</keyword>
<reference evidence="1 2" key="1">
    <citation type="journal article" date="2020" name="Phytopathology">
        <title>Genome Sequence Resources of Colletotrichum truncatum, C. plurivorum, C. musicola, and C. sojae: Four Species Pathogenic to Soybean (Glycine max).</title>
        <authorList>
            <person name="Rogerio F."/>
            <person name="Boufleur T.R."/>
            <person name="Ciampi-Guillardi M."/>
            <person name="Sukno S.A."/>
            <person name="Thon M.R."/>
            <person name="Massola Junior N.S."/>
            <person name="Baroncelli R."/>
        </authorList>
    </citation>
    <scope>NUCLEOTIDE SEQUENCE [LARGE SCALE GENOMIC DNA]</scope>
    <source>
        <strain evidence="1 2">CMES1059</strain>
    </source>
</reference>
<sequence>MDPFAALGLAAAIIQFVEFGAKIVATSREIYVSSSGLTQEHETLDEICSHLCVLVDDIDDAADAADKPRHRIEEEGALKKLSERCKSTALELQRVLNGLYQTPGGRIASLNQALKATWGKRKVKDVELKLKEYRQELIAHLVAITNNNQSSALRELRALKEVMLSIQSNHSGKLEEISEAIQNIAYQSSITKESPSDTAAFTWKDFQQLHEKLFDIIDNARDISLQQKFLRGLNFRSMTARRHSIVEAHQKTFNWVFKGTNAQTSAPAPNRNLSNWLKSGKGIFWISGKAGSGKSTLMKYLGCHPHTSDLLSTWSQPKECIVACHYFWSSGTRLQKSINGLLRSLLFEIFRQLPEIIAKVVPDDLCHFENDSSLLSSEDGRNWLMDELDQITSHLVSSEDLSLRFCFFIDGLDEYDGDHQKLIQILARLASSPNVKLCVSSRPWNIFEDAYGKSSLQKLALQDLTQDDIRSYTKSMLKEHPNWIEYAKDQHSIADEITKKAQGVFLWVFLVVRSVHEGVTNGDAVSTLRRRVSQLPQDLEAFFKHILNSIDPFYHRQMAKFFQIALQAEEPLSIMLYSCIESCTEDVSDVLHIPVEPMDKHDVFTRRKQMIRRINGRSKGLLEIQADHAASDYLGPRVTFLHRTVRDFLLTREMTEFLNDRLTDFKARTVIFRAYVALVKSMPVRKEHFKRSGELSRVLDQAFFYAYQAELESGDSEAELVDDLRYVVEEMADSLDIQPPWNPDYFIEFVISRGLSQYLTQHRECNVGARDIVNGAFLVKAVMESLKPVNEYSPDITEVISLLLVRGTDPNRGSRIQQDKGLKVPAKGTNYMALMWGIPREDRQENRNSRLTGGPPISKVRMKDIFSIEGSIWGNWLQMLSLSLVEHGMSFTWAIRQKRILDLLIGHGADVNETSATIRAEGIGRIPNYVDKALATWCKL</sequence>
<name>A0ACC3YFA8_COLTU</name>
<accession>A0ACC3YFA8</accession>
<proteinExistence type="predicted"/>
<dbReference type="EMBL" id="VUJX02000011">
    <property type="protein sequence ID" value="KAL0930535.1"/>
    <property type="molecule type" value="Genomic_DNA"/>
</dbReference>